<evidence type="ECO:0000256" key="13">
    <source>
        <dbReference type="ARBA" id="ARBA00047571"/>
    </source>
</evidence>
<feature type="compositionally biased region" description="Basic and acidic residues" evidence="17">
    <location>
        <begin position="743"/>
        <end position="763"/>
    </location>
</feature>
<evidence type="ECO:0000256" key="11">
    <source>
        <dbReference type="ARBA" id="ARBA00044492"/>
    </source>
</evidence>
<feature type="compositionally biased region" description="Basic and acidic residues" evidence="17">
    <location>
        <begin position="19"/>
        <end position="34"/>
    </location>
</feature>
<comment type="caution">
    <text evidence="20">The sequence shown here is derived from an EMBL/GenBank/DDBJ whole genome shotgun (WGS) entry which is preliminary data.</text>
</comment>
<feature type="compositionally biased region" description="Low complexity" evidence="17">
    <location>
        <begin position="95"/>
        <end position="110"/>
    </location>
</feature>
<evidence type="ECO:0000256" key="4">
    <source>
        <dbReference type="ARBA" id="ARBA00015839"/>
    </source>
</evidence>
<comment type="subunit">
    <text evidence="12">Component of the Set1C/COMPASS complex.</text>
</comment>
<dbReference type="CDD" id="cd20072">
    <property type="entry name" value="SET_SET1"/>
    <property type="match status" value="1"/>
</dbReference>
<evidence type="ECO:0000256" key="17">
    <source>
        <dbReference type="SAM" id="MobiDB-lite"/>
    </source>
</evidence>
<reference evidence="20" key="1">
    <citation type="journal article" date="2023" name="Mol. Phylogenet. Evol.">
        <title>Genome-scale phylogeny and comparative genomics of the fungal order Sordariales.</title>
        <authorList>
            <person name="Hensen N."/>
            <person name="Bonometti L."/>
            <person name="Westerberg I."/>
            <person name="Brannstrom I.O."/>
            <person name="Guillou S."/>
            <person name="Cros-Aarteil S."/>
            <person name="Calhoun S."/>
            <person name="Haridas S."/>
            <person name="Kuo A."/>
            <person name="Mondo S."/>
            <person name="Pangilinan J."/>
            <person name="Riley R."/>
            <person name="LaButti K."/>
            <person name="Andreopoulos B."/>
            <person name="Lipzen A."/>
            <person name="Chen C."/>
            <person name="Yan M."/>
            <person name="Daum C."/>
            <person name="Ng V."/>
            <person name="Clum A."/>
            <person name="Steindorff A."/>
            <person name="Ohm R.A."/>
            <person name="Martin F."/>
            <person name="Silar P."/>
            <person name="Natvig D.O."/>
            <person name="Lalanne C."/>
            <person name="Gautier V."/>
            <person name="Ament-Velasquez S.L."/>
            <person name="Kruys A."/>
            <person name="Hutchinson M.I."/>
            <person name="Powell A.J."/>
            <person name="Barry K."/>
            <person name="Miller A.N."/>
            <person name="Grigoriev I.V."/>
            <person name="Debuchy R."/>
            <person name="Gladieux P."/>
            <person name="Hiltunen Thoren M."/>
            <person name="Johannesson H."/>
        </authorList>
    </citation>
    <scope>NUCLEOTIDE SEQUENCE</scope>
    <source>
        <strain evidence="20">CBS 118394</strain>
    </source>
</reference>
<evidence type="ECO:0000256" key="12">
    <source>
        <dbReference type="ARBA" id="ARBA00044515"/>
    </source>
</evidence>
<feature type="domain" description="SET" evidence="18">
    <location>
        <begin position="1148"/>
        <end position="1265"/>
    </location>
</feature>
<sequence length="1290" mass="143759">MSRPTGASFAQFFPTAPRAARDRAVERERAKMRAQESPSAQVADTNGHRTPSAPPASRLSDDEPAPTYSSRSHPNGSHADDADSLPGDTLNTVGSASSHGSSSSSVFSTSTRQHAMATVRNSNSHLTPLTTIDSPSSSYLSTATPAKAQPTTAQYSDGPDRPMPKANGLANDAPAPLSSGIDRVPARDPSRSIQCITCTYDDPPLHPSTSNADKKKPKPIYKEFGLNDEDDAPPSDPRLAKGGRLNYINVDFHLPKSRLRYAPYNLRPYEYDKKTSCGPEPPAQIVVQGFNPLITFQKVCNIFAQYGDVAESSNKMHPDTGSYLGFATFRYKDTVPSRHRPHVAAVAAHEAAKRAVRSMHRRRIEGNQIRVEFDPEGRKSLSMLEAVLREGREESQAAPTVPKIPTGPKPKDVLPGPPPTAPRGPAAHRALVAPEAAWFPVAKPRGGLVDVEPIKTLIKREPYIFVSAEYVPSQPATVPHMKKRLKKYKFDDIRRDYSGYYITFPDSTAGRAEAELCYREVDGTALFTYTMVMAIHLYGTTGKGPIDPPEPVRRQSRSHDRKPVVDYRQRDDQERRRREDEADLEEEKKQRAKNVDPVLVACDITRRAMAEHIISQVRSKIAAPALFKFLDPDNHVAKRRKLNIEHPYGSRPPAISVEDSEEKSPVSTPNSRADPIERRTARLEASTLPRIRKVKSTGLNTRKYGFNDPFARQRAPVTQHAFRGLHYHLRNDSGDESEDETENRDSLARDTEEPESRPRSRMDSEDDAAKEEYGSWGPGDDDSMTEASFAINDSSAPSKKRRLDLPGEAVIKRRKKTDEELFGVTIDRIETEFPSREASPVDVVLPDADAADDKDTPDSSRIPTPVPQGGKAKKKPTKTKKKSKKQIFEEREALKRQQEAEAIFEKEALQSQEIHEIENTPDVEPEPVPEPVPETVPEPKKPIVEEDMDGGKPDLDEKIYPSVKVSALELPSDFSLDVAVLSSLELKENDHPDLVKLRKRFGTSSLKDPELWLWRRNRIRELNSADGSADEPVGIEGYYVPNPTGCARTEGVKKILNSEKSKYLPHHIKVKKAREERQAHAGKNGKDAAVAAAIEAGRLAADRVVAKGNSRANRVNNRRYVADLNDQRKTLGQDSDVLRFNQLKKRKKPVKFARSAIHNWGLYAMENIPKDDMIIEYVGEEVRQQIAEIREARYLKSGIGSSYLFRIDDNTVIDATKKGGIARFINHSCMPNCTAKIIKVEGSKRIVIYALRDIAQNEELTYDYKFEREIGSLDRIPCLCGTAACKGFLN</sequence>
<evidence type="ECO:0000256" key="9">
    <source>
        <dbReference type="ARBA" id="ARBA00022853"/>
    </source>
</evidence>
<dbReference type="InterPro" id="IPR024636">
    <property type="entry name" value="SET_assoc"/>
</dbReference>
<evidence type="ECO:0000256" key="7">
    <source>
        <dbReference type="ARBA" id="ARBA00022679"/>
    </source>
</evidence>
<evidence type="ECO:0000313" key="20">
    <source>
        <dbReference type="EMBL" id="KAK3325437.1"/>
    </source>
</evidence>
<keyword evidence="8 16" id="KW-0949">S-adenosyl-L-methionine</keyword>
<dbReference type="Proteomes" id="UP001283341">
    <property type="component" value="Unassembled WGS sequence"/>
</dbReference>
<feature type="compositionally biased region" description="Basic residues" evidence="17">
    <location>
        <begin position="871"/>
        <end position="885"/>
    </location>
</feature>
<dbReference type="Pfam" id="PF11764">
    <property type="entry name" value="N-SET"/>
    <property type="match status" value="1"/>
</dbReference>
<comment type="function">
    <text evidence="16">Catalytic component of the COMPASS (Set1C) complex that specifically mono-, di- and trimethylates histone H3 to form H3K4me1/2/3. COMPASS recognizes ubiquitinated H2B on one face of the nucleosome which stimulates the methylation of H3 on the opposing face.</text>
</comment>
<dbReference type="SMART" id="SM00508">
    <property type="entry name" value="PostSET"/>
    <property type="match status" value="1"/>
</dbReference>
<dbReference type="SMART" id="SM00317">
    <property type="entry name" value="SET"/>
    <property type="match status" value="1"/>
</dbReference>
<keyword evidence="6 16" id="KW-0489">Methyltransferase</keyword>
<keyword evidence="21" id="KW-1185">Reference proteome</keyword>
<dbReference type="InterPro" id="IPR044570">
    <property type="entry name" value="Set1-like"/>
</dbReference>
<feature type="region of interest" description="Disordered" evidence="17">
    <location>
        <begin position="1"/>
        <end position="242"/>
    </location>
</feature>
<dbReference type="PROSITE" id="PS50280">
    <property type="entry name" value="SET"/>
    <property type="match status" value="1"/>
</dbReference>
<comment type="catalytic activity">
    <reaction evidence="13 16">
        <text>L-lysyl(4)-[histone H3] + 3 S-adenosyl-L-methionine = N(6),N(6),N(6)-trimethyl-L-lysyl(4)-[histone H3] + 3 S-adenosyl-L-homocysteine + 3 H(+)</text>
        <dbReference type="Rhea" id="RHEA:60260"/>
        <dbReference type="Rhea" id="RHEA-COMP:15537"/>
        <dbReference type="Rhea" id="RHEA-COMP:15547"/>
        <dbReference type="ChEBI" id="CHEBI:15378"/>
        <dbReference type="ChEBI" id="CHEBI:29969"/>
        <dbReference type="ChEBI" id="CHEBI:57856"/>
        <dbReference type="ChEBI" id="CHEBI:59789"/>
        <dbReference type="ChEBI" id="CHEBI:61961"/>
        <dbReference type="EC" id="2.1.1.354"/>
    </reaction>
</comment>
<dbReference type="InterPro" id="IPR012677">
    <property type="entry name" value="Nucleotide-bd_a/b_plait_sf"/>
</dbReference>
<reference evidence="20" key="2">
    <citation type="submission" date="2023-06" db="EMBL/GenBank/DDBJ databases">
        <authorList>
            <consortium name="Lawrence Berkeley National Laboratory"/>
            <person name="Haridas S."/>
            <person name="Hensen N."/>
            <person name="Bonometti L."/>
            <person name="Westerberg I."/>
            <person name="Brannstrom I.O."/>
            <person name="Guillou S."/>
            <person name="Cros-Aarteil S."/>
            <person name="Calhoun S."/>
            <person name="Kuo A."/>
            <person name="Mondo S."/>
            <person name="Pangilinan J."/>
            <person name="Riley R."/>
            <person name="Labutti K."/>
            <person name="Andreopoulos B."/>
            <person name="Lipzen A."/>
            <person name="Chen C."/>
            <person name="Yanf M."/>
            <person name="Daum C."/>
            <person name="Ng V."/>
            <person name="Clum A."/>
            <person name="Steindorff A."/>
            <person name="Ohm R."/>
            <person name="Martin F."/>
            <person name="Silar P."/>
            <person name="Natvig D."/>
            <person name="Lalanne C."/>
            <person name="Gautier V."/>
            <person name="Ament-Velasquez S.L."/>
            <person name="Kruys A."/>
            <person name="Hutchinson M.I."/>
            <person name="Powell A.J."/>
            <person name="Barry K."/>
            <person name="Miller A.N."/>
            <person name="Grigoriev I.V."/>
            <person name="Debuchy R."/>
            <person name="Gladieux P."/>
            <person name="Thoren M.H."/>
            <person name="Johannesson H."/>
        </authorList>
    </citation>
    <scope>NUCLEOTIDE SEQUENCE</scope>
    <source>
        <strain evidence="20">CBS 118394</strain>
    </source>
</reference>
<feature type="compositionally biased region" description="Basic and acidic residues" evidence="17">
    <location>
        <begin position="937"/>
        <end position="954"/>
    </location>
</feature>
<evidence type="ECO:0000313" key="21">
    <source>
        <dbReference type="Proteomes" id="UP001283341"/>
    </source>
</evidence>
<evidence type="ECO:0000256" key="16">
    <source>
        <dbReference type="PIRNR" id="PIRNR037104"/>
    </source>
</evidence>
<dbReference type="PIRSF" id="PIRSF037104">
    <property type="entry name" value="Histone_H3-K4_mtfrase_Set1_fun"/>
    <property type="match status" value="1"/>
</dbReference>
<feature type="region of interest" description="Disordered" evidence="17">
    <location>
        <begin position="728"/>
        <end position="817"/>
    </location>
</feature>
<dbReference type="InterPro" id="IPR024657">
    <property type="entry name" value="COMPASS_Set1_N-SET"/>
</dbReference>
<evidence type="ECO:0000256" key="6">
    <source>
        <dbReference type="ARBA" id="ARBA00022603"/>
    </source>
</evidence>
<feature type="compositionally biased region" description="Low complexity" evidence="17">
    <location>
        <begin position="142"/>
        <end position="154"/>
    </location>
</feature>
<feature type="compositionally biased region" description="Polar residues" evidence="17">
    <location>
        <begin position="119"/>
        <end position="141"/>
    </location>
</feature>
<name>A0AAE0IIM8_9PEZI</name>
<dbReference type="InterPro" id="IPR017111">
    <property type="entry name" value="Set1_fungi"/>
</dbReference>
<dbReference type="SMART" id="SM01291">
    <property type="entry name" value="N-SET"/>
    <property type="match status" value="1"/>
</dbReference>
<evidence type="ECO:0000259" key="19">
    <source>
        <dbReference type="PROSITE" id="PS50868"/>
    </source>
</evidence>
<dbReference type="Gene3D" id="2.170.270.10">
    <property type="entry name" value="SET domain"/>
    <property type="match status" value="1"/>
</dbReference>
<proteinExistence type="predicted"/>
<dbReference type="InterPro" id="IPR046341">
    <property type="entry name" value="SET_dom_sf"/>
</dbReference>
<dbReference type="InterPro" id="IPR035979">
    <property type="entry name" value="RBD_domain_sf"/>
</dbReference>
<dbReference type="Gene3D" id="3.30.70.330">
    <property type="match status" value="1"/>
</dbReference>
<evidence type="ECO:0000256" key="10">
    <source>
        <dbReference type="ARBA" id="ARBA00023242"/>
    </source>
</evidence>
<dbReference type="PANTHER" id="PTHR45814">
    <property type="entry name" value="HISTONE-LYSINE N-METHYLTRANSFERASE SETD1"/>
    <property type="match status" value="1"/>
</dbReference>
<evidence type="ECO:0000256" key="8">
    <source>
        <dbReference type="ARBA" id="ARBA00022691"/>
    </source>
</evidence>
<keyword evidence="7 16" id="KW-0808">Transferase</keyword>
<evidence type="ECO:0000256" key="15">
    <source>
        <dbReference type="ARBA" id="ARBA00049129"/>
    </source>
</evidence>
<dbReference type="PANTHER" id="PTHR45814:SF2">
    <property type="entry name" value="HISTONE-LYSINE N-METHYLTRANSFERASE SETD1"/>
    <property type="match status" value="1"/>
</dbReference>
<dbReference type="GO" id="GO:0140999">
    <property type="term" value="F:histone H3K4 trimethyltransferase activity"/>
    <property type="evidence" value="ECO:0007669"/>
    <property type="project" value="UniProtKB-EC"/>
</dbReference>
<feature type="region of interest" description="Disordered" evidence="17">
    <location>
        <begin position="543"/>
        <end position="590"/>
    </location>
</feature>
<evidence type="ECO:0000259" key="18">
    <source>
        <dbReference type="PROSITE" id="PS50280"/>
    </source>
</evidence>
<keyword evidence="9 16" id="KW-0156">Chromatin regulator</keyword>
<keyword evidence="10 16" id="KW-0539">Nucleus</keyword>
<dbReference type="PROSITE" id="PS51572">
    <property type="entry name" value="SAM_MT43_1"/>
    <property type="match status" value="1"/>
</dbReference>
<dbReference type="GO" id="GO:0032259">
    <property type="term" value="P:methylation"/>
    <property type="evidence" value="ECO:0007669"/>
    <property type="project" value="UniProtKB-KW"/>
</dbReference>
<dbReference type="GO" id="GO:0003676">
    <property type="term" value="F:nucleic acid binding"/>
    <property type="evidence" value="ECO:0007669"/>
    <property type="project" value="InterPro"/>
</dbReference>
<evidence type="ECO:0000256" key="1">
    <source>
        <dbReference type="ARBA" id="ARBA00004123"/>
    </source>
</evidence>
<feature type="region of interest" description="Disordered" evidence="17">
    <location>
        <begin position="642"/>
        <end position="696"/>
    </location>
</feature>
<comment type="function">
    <text evidence="11">Catalytic component of the COMPASS (Set1C) complex that specifically mono-, di- and trimethylates histone H3 to form H3K4me1/2/3. Binds RNAs which might negatively affect its histone methyltransferase activity. COMPASS recognizes ubiquitinated H2B on one face of the nucleosome which stimulates the methylation of H3 on the opposing face.</text>
</comment>
<evidence type="ECO:0000256" key="14">
    <source>
        <dbReference type="ARBA" id="ARBA00047583"/>
    </source>
</evidence>
<protein>
    <recommendedName>
        <fullName evidence="4 16">Histone-lysine N-methyltransferase, H3 lysine-4 specific</fullName>
        <ecNumber evidence="3 16">2.1.1.354</ecNumber>
    </recommendedName>
</protein>
<dbReference type="GO" id="GO:0005694">
    <property type="term" value="C:chromosome"/>
    <property type="evidence" value="ECO:0007669"/>
    <property type="project" value="UniProtKB-SubCell"/>
</dbReference>
<evidence type="ECO:0000256" key="3">
    <source>
        <dbReference type="ARBA" id="ARBA00012182"/>
    </source>
</evidence>
<comment type="subunit">
    <text evidence="16">Component of the COMPASS (Set1C) complex.</text>
</comment>
<organism evidence="20 21">
    <name type="scientific">Apodospora peruviana</name>
    <dbReference type="NCBI Taxonomy" id="516989"/>
    <lineage>
        <taxon>Eukaryota</taxon>
        <taxon>Fungi</taxon>
        <taxon>Dikarya</taxon>
        <taxon>Ascomycota</taxon>
        <taxon>Pezizomycotina</taxon>
        <taxon>Sordariomycetes</taxon>
        <taxon>Sordariomycetidae</taxon>
        <taxon>Sordariales</taxon>
        <taxon>Lasiosphaeriaceae</taxon>
        <taxon>Apodospora</taxon>
    </lineage>
</organism>
<dbReference type="EC" id="2.1.1.354" evidence="3 16"/>
<feature type="region of interest" description="Disordered" evidence="17">
    <location>
        <begin position="391"/>
        <end position="427"/>
    </location>
</feature>
<dbReference type="InterPro" id="IPR001214">
    <property type="entry name" value="SET_dom"/>
</dbReference>
<dbReference type="EMBL" id="JAUEDM010000002">
    <property type="protein sequence ID" value="KAK3325437.1"/>
    <property type="molecule type" value="Genomic_DNA"/>
</dbReference>
<feature type="region of interest" description="Disordered" evidence="17">
    <location>
        <begin position="832"/>
        <end position="886"/>
    </location>
</feature>
<dbReference type="SUPFAM" id="SSF82199">
    <property type="entry name" value="SET domain"/>
    <property type="match status" value="1"/>
</dbReference>
<dbReference type="GO" id="GO:0048188">
    <property type="term" value="C:Set1C/COMPASS complex"/>
    <property type="evidence" value="ECO:0007669"/>
    <property type="project" value="InterPro"/>
</dbReference>
<dbReference type="SUPFAM" id="SSF54928">
    <property type="entry name" value="RNA-binding domain, RBD"/>
    <property type="match status" value="1"/>
</dbReference>
<dbReference type="Pfam" id="PF11767">
    <property type="entry name" value="SET_assoc"/>
    <property type="match status" value="1"/>
</dbReference>
<evidence type="ECO:0000256" key="5">
    <source>
        <dbReference type="ARBA" id="ARBA00022454"/>
    </source>
</evidence>
<feature type="compositionally biased region" description="Basic and acidic residues" evidence="17">
    <location>
        <begin position="550"/>
        <end position="580"/>
    </location>
</feature>
<feature type="region of interest" description="Disordered" evidence="17">
    <location>
        <begin position="904"/>
        <end position="954"/>
    </location>
</feature>
<dbReference type="InterPro" id="IPR003616">
    <property type="entry name" value="Post-SET_dom"/>
</dbReference>
<comment type="subcellular location">
    <subcellularLocation>
        <location evidence="2">Chromosome</location>
    </subcellularLocation>
    <subcellularLocation>
        <location evidence="1 16">Nucleus</location>
    </subcellularLocation>
</comment>
<comment type="catalytic activity">
    <reaction evidence="14">
        <text>N(6)-methyl-L-lysyl(4)-[histone H3] + S-adenosyl-L-methionine = N(6),N(6)-dimethyl-L-lysyl(4)-[histone H3] + S-adenosyl-L-homocysteine + H(+)</text>
        <dbReference type="Rhea" id="RHEA:60268"/>
        <dbReference type="Rhea" id="RHEA-COMP:15540"/>
        <dbReference type="Rhea" id="RHEA-COMP:15543"/>
        <dbReference type="ChEBI" id="CHEBI:15378"/>
        <dbReference type="ChEBI" id="CHEBI:57856"/>
        <dbReference type="ChEBI" id="CHEBI:59789"/>
        <dbReference type="ChEBI" id="CHEBI:61929"/>
        <dbReference type="ChEBI" id="CHEBI:61976"/>
    </reaction>
</comment>
<keyword evidence="5 16" id="KW-0158">Chromosome</keyword>
<feature type="domain" description="Post-SET" evidence="19">
    <location>
        <begin position="1274"/>
        <end position="1290"/>
    </location>
</feature>
<comment type="catalytic activity">
    <reaction evidence="15">
        <text>N(6),N(6)-dimethyl-L-lysyl(4)-[histone H3] + S-adenosyl-L-methionine = N(6),N(6),N(6)-trimethyl-L-lysyl(4)-[histone H3] + S-adenosyl-L-homocysteine + H(+)</text>
        <dbReference type="Rhea" id="RHEA:60272"/>
        <dbReference type="Rhea" id="RHEA-COMP:15537"/>
        <dbReference type="Rhea" id="RHEA-COMP:15540"/>
        <dbReference type="ChEBI" id="CHEBI:15378"/>
        <dbReference type="ChEBI" id="CHEBI:57856"/>
        <dbReference type="ChEBI" id="CHEBI:59789"/>
        <dbReference type="ChEBI" id="CHEBI:61961"/>
        <dbReference type="ChEBI" id="CHEBI:61976"/>
    </reaction>
</comment>
<dbReference type="Pfam" id="PF00856">
    <property type="entry name" value="SET"/>
    <property type="match status" value="1"/>
</dbReference>
<evidence type="ECO:0000256" key="2">
    <source>
        <dbReference type="ARBA" id="ARBA00004286"/>
    </source>
</evidence>
<dbReference type="PROSITE" id="PS50868">
    <property type="entry name" value="POST_SET"/>
    <property type="match status" value="1"/>
</dbReference>
<gene>
    <name evidence="20" type="ORF">B0H66DRAFT_471058</name>
</gene>
<feature type="compositionally biased region" description="Basic and acidic residues" evidence="17">
    <location>
        <begin position="904"/>
        <end position="918"/>
    </location>
</feature>
<accession>A0AAE0IIM8</accession>